<name>A0AAU9JT79_9CILI</name>
<proteinExistence type="predicted"/>
<dbReference type="AlphaFoldDB" id="A0AAU9JT79"/>
<comment type="caution">
    <text evidence="3">The sequence shown here is derived from an EMBL/GenBank/DDBJ whole genome shotgun (WGS) entry which is preliminary data.</text>
</comment>
<feature type="region of interest" description="Disordered" evidence="2">
    <location>
        <begin position="145"/>
        <end position="166"/>
    </location>
</feature>
<keyword evidence="4" id="KW-1185">Reference proteome</keyword>
<evidence type="ECO:0000313" key="4">
    <source>
        <dbReference type="Proteomes" id="UP001162131"/>
    </source>
</evidence>
<accession>A0AAU9JT79</accession>
<evidence type="ECO:0000256" key="1">
    <source>
        <dbReference type="SAM" id="Coils"/>
    </source>
</evidence>
<sequence length="308" mass="35567">MYKSADTKCINIYLDNWFIIMNLPLFDLQTRESINLELPKDKPSLLILFSMKDVLMMRETNKDLADNSFNPIGIYVGDEISKASAFSKKEPRMMKIYWGGSNLTEWKRQGANESPWIIILKNSETVLSLKPASIGKPLIRNLKRRLNSTQSRSLTPTPKQSATPEPKITIQQEKIEEMEKLAKQNQEDIKALKECLAEKDKVLKEIMDKLESFKGAVKLRRSPKLEEEENPYAAEDEEYWKKSPLYEDHKKLWIYSISTGGRTPSSSTRSTFDVKPPNRLRNNKSLERSRKSPFSHVGDSIVTPKRLR</sequence>
<feature type="compositionally biased region" description="Polar residues" evidence="2">
    <location>
        <begin position="147"/>
        <end position="163"/>
    </location>
</feature>
<keyword evidence="1" id="KW-0175">Coiled coil</keyword>
<reference evidence="3" key="1">
    <citation type="submission" date="2021-09" db="EMBL/GenBank/DDBJ databases">
        <authorList>
            <consortium name="AG Swart"/>
            <person name="Singh M."/>
            <person name="Singh A."/>
            <person name="Seah K."/>
            <person name="Emmerich C."/>
        </authorList>
    </citation>
    <scope>NUCLEOTIDE SEQUENCE</scope>
    <source>
        <strain evidence="3">ATCC30299</strain>
    </source>
</reference>
<feature type="compositionally biased region" description="Low complexity" evidence="2">
    <location>
        <begin position="258"/>
        <end position="271"/>
    </location>
</feature>
<feature type="region of interest" description="Disordered" evidence="2">
    <location>
        <begin position="258"/>
        <end position="308"/>
    </location>
</feature>
<feature type="coiled-coil region" evidence="1">
    <location>
        <begin position="168"/>
        <end position="195"/>
    </location>
</feature>
<evidence type="ECO:0000313" key="3">
    <source>
        <dbReference type="EMBL" id="CAG9329208.1"/>
    </source>
</evidence>
<organism evidence="3 4">
    <name type="scientific">Blepharisma stoltei</name>
    <dbReference type="NCBI Taxonomy" id="1481888"/>
    <lineage>
        <taxon>Eukaryota</taxon>
        <taxon>Sar</taxon>
        <taxon>Alveolata</taxon>
        <taxon>Ciliophora</taxon>
        <taxon>Postciliodesmatophora</taxon>
        <taxon>Heterotrichea</taxon>
        <taxon>Heterotrichida</taxon>
        <taxon>Blepharismidae</taxon>
        <taxon>Blepharisma</taxon>
    </lineage>
</organism>
<dbReference type="EMBL" id="CAJZBQ010000047">
    <property type="protein sequence ID" value="CAG9329208.1"/>
    <property type="molecule type" value="Genomic_DNA"/>
</dbReference>
<evidence type="ECO:0000256" key="2">
    <source>
        <dbReference type="SAM" id="MobiDB-lite"/>
    </source>
</evidence>
<protein>
    <submittedName>
        <fullName evidence="3">Uncharacterized protein</fullName>
    </submittedName>
</protein>
<dbReference type="Proteomes" id="UP001162131">
    <property type="component" value="Unassembled WGS sequence"/>
</dbReference>
<gene>
    <name evidence="3" type="ORF">BSTOLATCC_MIC48036</name>
</gene>